<protein>
    <submittedName>
        <fullName evidence="2">Uncharacterized protein</fullName>
    </submittedName>
</protein>
<sequence length="82" mass="8858">MAKWVPLTALFGLVCLMVIPTPGVIGILIGSACALAIIVSGILILIDRLAGRLALRLERRKQRRAPKRKQGVHAHSGIARKI</sequence>
<name>A0AAV4Z4U1_9HYPH</name>
<dbReference type="RefSeq" id="WP_018045875.1">
    <property type="nucleotide sequence ID" value="NZ_BPQF01000008.1"/>
</dbReference>
<evidence type="ECO:0000256" key="1">
    <source>
        <dbReference type="SAM" id="Phobius"/>
    </source>
</evidence>
<accession>A0AAV4Z4U1</accession>
<dbReference type="EMBL" id="BPQF01000008">
    <property type="protein sequence ID" value="GJD39033.1"/>
    <property type="molecule type" value="Genomic_DNA"/>
</dbReference>
<proteinExistence type="predicted"/>
<keyword evidence="1" id="KW-0472">Membrane</keyword>
<dbReference type="Proteomes" id="UP001055307">
    <property type="component" value="Unassembled WGS sequence"/>
</dbReference>
<organism evidence="2 3">
    <name type="scientific">Methylobacterium bullatum</name>
    <dbReference type="NCBI Taxonomy" id="570505"/>
    <lineage>
        <taxon>Bacteria</taxon>
        <taxon>Pseudomonadati</taxon>
        <taxon>Pseudomonadota</taxon>
        <taxon>Alphaproteobacteria</taxon>
        <taxon>Hyphomicrobiales</taxon>
        <taxon>Methylobacteriaceae</taxon>
        <taxon>Methylobacterium</taxon>
    </lineage>
</organism>
<dbReference type="PROSITE" id="PS51257">
    <property type="entry name" value="PROKAR_LIPOPROTEIN"/>
    <property type="match status" value="1"/>
</dbReference>
<feature type="transmembrane region" description="Helical" evidence="1">
    <location>
        <begin position="7"/>
        <end position="29"/>
    </location>
</feature>
<keyword evidence="1" id="KW-1133">Transmembrane helix</keyword>
<keyword evidence="3" id="KW-1185">Reference proteome</keyword>
<reference evidence="2" key="1">
    <citation type="journal article" date="2016" name="Front. Microbiol.">
        <title>Genome Sequence of the Piezophilic, Mesophilic Sulfate-Reducing Bacterium Desulfovibrio indicus J2T.</title>
        <authorList>
            <person name="Cao J."/>
            <person name="Maignien L."/>
            <person name="Shao Z."/>
            <person name="Alain K."/>
            <person name="Jebbar M."/>
        </authorList>
    </citation>
    <scope>NUCLEOTIDE SEQUENCE</scope>
    <source>
        <strain evidence="2">DSM 21893</strain>
    </source>
</reference>
<comment type="caution">
    <text evidence="2">The sequence shown here is derived from an EMBL/GenBank/DDBJ whole genome shotgun (WGS) entry which is preliminary data.</text>
</comment>
<reference evidence="2" key="2">
    <citation type="submission" date="2021-08" db="EMBL/GenBank/DDBJ databases">
        <authorList>
            <person name="Tani A."/>
            <person name="Ola A."/>
            <person name="Ogura Y."/>
            <person name="Katsura K."/>
            <person name="Hayashi T."/>
        </authorList>
    </citation>
    <scope>NUCLEOTIDE SEQUENCE</scope>
    <source>
        <strain evidence="2">DSM 21893</strain>
    </source>
</reference>
<evidence type="ECO:0000313" key="2">
    <source>
        <dbReference type="EMBL" id="GJD39033.1"/>
    </source>
</evidence>
<evidence type="ECO:0000313" key="3">
    <source>
        <dbReference type="Proteomes" id="UP001055307"/>
    </source>
</evidence>
<keyword evidence="1" id="KW-0812">Transmembrane</keyword>
<dbReference type="AlphaFoldDB" id="A0AAV4Z4U1"/>
<feature type="transmembrane region" description="Helical" evidence="1">
    <location>
        <begin position="35"/>
        <end position="55"/>
    </location>
</feature>
<gene>
    <name evidence="2" type="ORF">OICFNHDK_1485</name>
</gene>